<accession>A0A6P6P3V1</accession>
<gene>
    <name evidence="3 4 5" type="primary">LOC113094166</name>
</gene>
<evidence type="ECO:0000313" key="3">
    <source>
        <dbReference type="RefSeq" id="XP_026115662.1"/>
    </source>
</evidence>
<proteinExistence type="predicted"/>
<protein>
    <submittedName>
        <fullName evidence="3 4">Uncharacterized protein LOC113094166 isoform X2</fullName>
    </submittedName>
</protein>
<dbReference type="RefSeq" id="XP_026115663.1">
    <property type="nucleotide sequence ID" value="XM_026259878.1"/>
</dbReference>
<reference evidence="3 4" key="1">
    <citation type="submission" date="2025-04" db="UniProtKB">
        <authorList>
            <consortium name="RefSeq"/>
        </authorList>
    </citation>
    <scope>IDENTIFICATION</scope>
    <source>
        <strain evidence="3 4">Wakin</strain>
        <tissue evidence="3 4">Muscle</tissue>
    </source>
</reference>
<sequence length="330" mass="36809">MVKDGCVCFYFHVTKSKRPCRFWSFLRDLFGLMKQMMDFQRNTVTACPRRPSQPNAPGVGQTCCLATQPGQVLAHGPDGPQQNCHALAQPATQQKEEAHQPMCLKHYWSQEIAELPRPIQHPGESLEMKQFILTQCLVFSESEKRVTDKKPTGKVSPPTGSPTPELRPHQCNTTQWPDTWVWTLPCSVEPSGTIFRASLGFGPRPGESLKKRNTLPLVCTEYDTMTTATAVGGLTYASGMCALRCWTRGGQTCCTDMLSLHYSQFAFMLSMYQTRQSEQVGLKTVYPECKRDRQVYGQIHNNTAPICQKGVGEVDGRSVAVVVAPTHHPV</sequence>
<dbReference type="RefSeq" id="XP_026115664.1">
    <property type="nucleotide sequence ID" value="XM_026259879.1"/>
</dbReference>
<feature type="region of interest" description="Disordered" evidence="1">
    <location>
        <begin position="144"/>
        <end position="169"/>
    </location>
</feature>
<dbReference type="GeneID" id="113094166"/>
<keyword evidence="2" id="KW-1185">Reference proteome</keyword>
<evidence type="ECO:0000313" key="2">
    <source>
        <dbReference type="Proteomes" id="UP000515129"/>
    </source>
</evidence>
<evidence type="ECO:0000256" key="1">
    <source>
        <dbReference type="SAM" id="MobiDB-lite"/>
    </source>
</evidence>
<dbReference type="AlphaFoldDB" id="A0A6P6P3V1"/>
<evidence type="ECO:0000313" key="4">
    <source>
        <dbReference type="RefSeq" id="XP_026115663.1"/>
    </source>
</evidence>
<organism evidence="2 3">
    <name type="scientific">Carassius auratus</name>
    <name type="common">Goldfish</name>
    <dbReference type="NCBI Taxonomy" id="7957"/>
    <lineage>
        <taxon>Eukaryota</taxon>
        <taxon>Metazoa</taxon>
        <taxon>Chordata</taxon>
        <taxon>Craniata</taxon>
        <taxon>Vertebrata</taxon>
        <taxon>Euteleostomi</taxon>
        <taxon>Actinopterygii</taxon>
        <taxon>Neopterygii</taxon>
        <taxon>Teleostei</taxon>
        <taxon>Ostariophysi</taxon>
        <taxon>Cypriniformes</taxon>
        <taxon>Cyprinidae</taxon>
        <taxon>Cyprininae</taxon>
        <taxon>Carassius</taxon>
    </lineage>
</organism>
<name>A0A6P6P3V1_CARAU</name>
<dbReference type="RefSeq" id="XP_026115662.1">
    <property type="nucleotide sequence ID" value="XM_026259877.1"/>
</dbReference>
<evidence type="ECO:0000313" key="5">
    <source>
        <dbReference type="RefSeq" id="XP_026115664.1"/>
    </source>
</evidence>
<dbReference type="Proteomes" id="UP000515129">
    <property type="component" value="Unplaced"/>
</dbReference>